<evidence type="ECO:0008006" key="2">
    <source>
        <dbReference type="Google" id="ProtNLM"/>
    </source>
</evidence>
<accession>A0A7S3SY17</accession>
<dbReference type="EMBL" id="HBIR01036127">
    <property type="protein sequence ID" value="CAE0567119.1"/>
    <property type="molecule type" value="Transcribed_RNA"/>
</dbReference>
<dbReference type="AlphaFoldDB" id="A0A7S3SY17"/>
<gene>
    <name evidence="1" type="ORF">EHUX00137_LOCUS28195</name>
</gene>
<protein>
    <recommendedName>
        <fullName evidence="2">NADH dehydrogenase [ubiquinone] 1 alpha subcomplex subunit 11</fullName>
    </recommendedName>
</protein>
<sequence length="141" mass="13755">MAPSEAEPELVRDTVTTAAAGACLGAVVGAAESAWKLNRGPAPLTDAARLMGSHAALLGTIGAVFAATEAGAHMVNGPSDANVVAAGCVAGTLPGLRASNLGAAFAGCLLFGGAQALGADLPLTPRTPLPYPGCPRAKSEH</sequence>
<organism evidence="1">
    <name type="scientific">Emiliania huxleyi</name>
    <name type="common">Coccolithophore</name>
    <name type="synonym">Pontosphaera huxleyi</name>
    <dbReference type="NCBI Taxonomy" id="2903"/>
    <lineage>
        <taxon>Eukaryota</taxon>
        <taxon>Haptista</taxon>
        <taxon>Haptophyta</taxon>
        <taxon>Prymnesiophyceae</taxon>
        <taxon>Isochrysidales</taxon>
        <taxon>Noelaerhabdaceae</taxon>
        <taxon>Emiliania</taxon>
    </lineage>
</organism>
<proteinExistence type="predicted"/>
<reference evidence="1" key="1">
    <citation type="submission" date="2021-01" db="EMBL/GenBank/DDBJ databases">
        <authorList>
            <person name="Corre E."/>
            <person name="Pelletier E."/>
            <person name="Niang G."/>
            <person name="Scheremetjew M."/>
            <person name="Finn R."/>
            <person name="Kale V."/>
            <person name="Holt S."/>
            <person name="Cochrane G."/>
            <person name="Meng A."/>
            <person name="Brown T."/>
            <person name="Cohen L."/>
        </authorList>
    </citation>
    <scope>NUCLEOTIDE SEQUENCE</scope>
    <source>
        <strain evidence="1">379</strain>
    </source>
</reference>
<evidence type="ECO:0000313" key="1">
    <source>
        <dbReference type="EMBL" id="CAE0567119.1"/>
    </source>
</evidence>
<name>A0A7S3SY17_EMIHU</name>